<dbReference type="RefSeq" id="XP_007775997.1">
    <property type="nucleotide sequence ID" value="XM_007777807.1"/>
</dbReference>
<accession>R7SD89</accession>
<sequence>MAKLQTAEERALIAKWNAGDYSAQGWVNNTDGLTKAALYGLADYNTKKYFNTNNIDEVLPGFSDADTFVLPQNFAANAISDAPMVISTARVNNIPSTIAEVRLGFTPELNYFRARFQYQQGVGNFRVNGQVQWTTGGAVSNEWGPALLEADPAPQNEISLTATTSDVPPKPRLHFTGPSGGRALAYRGTGRYGNNP</sequence>
<protein>
    <submittedName>
        <fullName evidence="2">Uncharacterized protein</fullName>
    </submittedName>
</protein>
<dbReference type="GeneID" id="19204369"/>
<reference evidence="3" key="1">
    <citation type="journal article" date="2012" name="Science">
        <title>The Paleozoic origin of enzymatic lignin decomposition reconstructed from 31 fungal genomes.</title>
        <authorList>
            <person name="Floudas D."/>
            <person name="Binder M."/>
            <person name="Riley R."/>
            <person name="Barry K."/>
            <person name="Blanchette R.A."/>
            <person name="Henrissat B."/>
            <person name="Martinez A.T."/>
            <person name="Otillar R."/>
            <person name="Spatafora J.W."/>
            <person name="Yadav J.S."/>
            <person name="Aerts A."/>
            <person name="Benoit I."/>
            <person name="Boyd A."/>
            <person name="Carlson A."/>
            <person name="Copeland A."/>
            <person name="Coutinho P.M."/>
            <person name="de Vries R.P."/>
            <person name="Ferreira P."/>
            <person name="Findley K."/>
            <person name="Foster B."/>
            <person name="Gaskell J."/>
            <person name="Glotzer D."/>
            <person name="Gorecki P."/>
            <person name="Heitman J."/>
            <person name="Hesse C."/>
            <person name="Hori C."/>
            <person name="Igarashi K."/>
            <person name="Jurgens J.A."/>
            <person name="Kallen N."/>
            <person name="Kersten P."/>
            <person name="Kohler A."/>
            <person name="Kuees U."/>
            <person name="Kumar T.K.A."/>
            <person name="Kuo A."/>
            <person name="LaButti K."/>
            <person name="Larrondo L.F."/>
            <person name="Lindquist E."/>
            <person name="Ling A."/>
            <person name="Lombard V."/>
            <person name="Lucas S."/>
            <person name="Lundell T."/>
            <person name="Martin R."/>
            <person name="McLaughlin D.J."/>
            <person name="Morgenstern I."/>
            <person name="Morin E."/>
            <person name="Murat C."/>
            <person name="Nagy L.G."/>
            <person name="Nolan M."/>
            <person name="Ohm R.A."/>
            <person name="Patyshakuliyeva A."/>
            <person name="Rokas A."/>
            <person name="Ruiz-Duenas F.J."/>
            <person name="Sabat G."/>
            <person name="Salamov A."/>
            <person name="Samejima M."/>
            <person name="Schmutz J."/>
            <person name="Slot J.C."/>
            <person name="St John F."/>
            <person name="Stenlid J."/>
            <person name="Sun H."/>
            <person name="Sun S."/>
            <person name="Syed K."/>
            <person name="Tsang A."/>
            <person name="Wiebenga A."/>
            <person name="Young D."/>
            <person name="Pisabarro A."/>
            <person name="Eastwood D.C."/>
            <person name="Martin F."/>
            <person name="Cullen D."/>
            <person name="Grigoriev I.V."/>
            <person name="Hibbett D.S."/>
        </authorList>
    </citation>
    <scope>NUCLEOTIDE SEQUENCE [LARGE SCALE GENOMIC DNA]</scope>
    <source>
        <strain evidence="3">RWD-64-598 SS2</strain>
    </source>
</reference>
<keyword evidence="3" id="KW-1185">Reference proteome</keyword>
<name>R7SD89_CONPW</name>
<dbReference type="AlphaFoldDB" id="R7SD89"/>
<evidence type="ECO:0000313" key="2">
    <source>
        <dbReference type="EMBL" id="EIW73825.1"/>
    </source>
</evidence>
<dbReference type="EMBL" id="JH711654">
    <property type="protein sequence ID" value="EIW73825.1"/>
    <property type="molecule type" value="Genomic_DNA"/>
</dbReference>
<organism evidence="2 3">
    <name type="scientific">Coniophora puteana (strain RWD-64-598)</name>
    <name type="common">Brown rot fungus</name>
    <dbReference type="NCBI Taxonomy" id="741705"/>
    <lineage>
        <taxon>Eukaryota</taxon>
        <taxon>Fungi</taxon>
        <taxon>Dikarya</taxon>
        <taxon>Basidiomycota</taxon>
        <taxon>Agaricomycotina</taxon>
        <taxon>Agaricomycetes</taxon>
        <taxon>Agaricomycetidae</taxon>
        <taxon>Boletales</taxon>
        <taxon>Coniophorineae</taxon>
        <taxon>Coniophoraceae</taxon>
        <taxon>Coniophora</taxon>
    </lineage>
</organism>
<evidence type="ECO:0000313" key="3">
    <source>
        <dbReference type="Proteomes" id="UP000053558"/>
    </source>
</evidence>
<feature type="region of interest" description="Disordered" evidence="1">
    <location>
        <begin position="162"/>
        <end position="196"/>
    </location>
</feature>
<evidence type="ECO:0000256" key="1">
    <source>
        <dbReference type="SAM" id="MobiDB-lite"/>
    </source>
</evidence>
<gene>
    <name evidence="2" type="ORF">CONPUDRAFT_160674</name>
</gene>
<dbReference type="Proteomes" id="UP000053558">
    <property type="component" value="Unassembled WGS sequence"/>
</dbReference>
<proteinExistence type="predicted"/>
<dbReference type="KEGG" id="cput:CONPUDRAFT_160674"/>